<name>A0A016SPS2_9BILA</name>
<organism evidence="13 14">
    <name type="scientific">Ancylostoma ceylanicum</name>
    <dbReference type="NCBI Taxonomy" id="53326"/>
    <lineage>
        <taxon>Eukaryota</taxon>
        <taxon>Metazoa</taxon>
        <taxon>Ecdysozoa</taxon>
        <taxon>Nematoda</taxon>
        <taxon>Chromadorea</taxon>
        <taxon>Rhabditida</taxon>
        <taxon>Rhabditina</taxon>
        <taxon>Rhabditomorpha</taxon>
        <taxon>Strongyloidea</taxon>
        <taxon>Ancylostomatidae</taxon>
        <taxon>Ancylostomatinae</taxon>
        <taxon>Ancylostoma</taxon>
    </lineage>
</organism>
<evidence type="ECO:0000256" key="9">
    <source>
        <dbReference type="ARBA" id="ARBA00023157"/>
    </source>
</evidence>
<dbReference type="FunFam" id="2.40.70.10:FF:000058">
    <property type="entry name" value="ASpartyl Protease"/>
    <property type="match status" value="1"/>
</dbReference>
<dbReference type="OrthoDB" id="5853681at2759"/>
<keyword evidence="10" id="KW-0325">Glycoprotein</keyword>
<dbReference type="InterPro" id="IPR001461">
    <property type="entry name" value="Aspartic_peptidase_A1"/>
</dbReference>
<comment type="similarity">
    <text evidence="2">Belongs to the peptidase A1 family.</text>
</comment>
<keyword evidence="7" id="KW-0378">Hydrolase</keyword>
<dbReference type="GO" id="GO:0005764">
    <property type="term" value="C:lysosome"/>
    <property type="evidence" value="ECO:0007669"/>
    <property type="project" value="TreeGrafter"/>
</dbReference>
<dbReference type="Gene3D" id="2.40.70.10">
    <property type="entry name" value="Acid Proteases"/>
    <property type="match status" value="2"/>
</dbReference>
<proteinExistence type="inferred from homology"/>
<evidence type="ECO:0000259" key="12">
    <source>
        <dbReference type="PROSITE" id="PS51767"/>
    </source>
</evidence>
<comment type="caution">
    <text evidence="13">The sequence shown here is derived from an EMBL/GenBank/DDBJ whole genome shotgun (WGS) entry which is preliminary data.</text>
</comment>
<feature type="chain" id="PRO_5001489811" description="Peptidase A1 domain-containing protein" evidence="11">
    <location>
        <begin position="17"/>
        <end position="408"/>
    </location>
</feature>
<dbReference type="EMBL" id="JARK01001531">
    <property type="protein sequence ID" value="EYB92362.1"/>
    <property type="molecule type" value="Genomic_DNA"/>
</dbReference>
<dbReference type="GO" id="GO:0004190">
    <property type="term" value="F:aspartic-type endopeptidase activity"/>
    <property type="evidence" value="ECO:0007669"/>
    <property type="project" value="UniProtKB-KW"/>
</dbReference>
<comment type="subcellular location">
    <subcellularLocation>
        <location evidence="1">Secreted</location>
    </subcellularLocation>
</comment>
<dbReference type="PRINTS" id="PR00792">
    <property type="entry name" value="PEPSIN"/>
</dbReference>
<keyword evidence="14" id="KW-1185">Reference proteome</keyword>
<gene>
    <name evidence="13" type="primary">Acey_s0195.g1500</name>
    <name evidence="13" type="ORF">Y032_0195g1500</name>
</gene>
<evidence type="ECO:0000256" key="7">
    <source>
        <dbReference type="ARBA" id="ARBA00022801"/>
    </source>
</evidence>
<dbReference type="Pfam" id="PF00026">
    <property type="entry name" value="Asp"/>
    <property type="match status" value="1"/>
</dbReference>
<keyword evidence="8" id="KW-0865">Zymogen</keyword>
<dbReference type="AlphaFoldDB" id="A0A016SPS2"/>
<evidence type="ECO:0000256" key="11">
    <source>
        <dbReference type="SAM" id="SignalP"/>
    </source>
</evidence>
<evidence type="ECO:0000256" key="1">
    <source>
        <dbReference type="ARBA" id="ARBA00004613"/>
    </source>
</evidence>
<keyword evidence="6" id="KW-0064">Aspartyl protease</keyword>
<dbReference type="GO" id="GO:0006508">
    <property type="term" value="P:proteolysis"/>
    <property type="evidence" value="ECO:0007669"/>
    <property type="project" value="UniProtKB-KW"/>
</dbReference>
<feature type="signal peptide" evidence="11">
    <location>
        <begin position="1"/>
        <end position="16"/>
    </location>
</feature>
<keyword evidence="3" id="KW-0964">Secreted</keyword>
<dbReference type="GO" id="GO:0005576">
    <property type="term" value="C:extracellular region"/>
    <property type="evidence" value="ECO:0007669"/>
    <property type="project" value="UniProtKB-SubCell"/>
</dbReference>
<keyword evidence="9" id="KW-1015">Disulfide bond</keyword>
<evidence type="ECO:0000256" key="10">
    <source>
        <dbReference type="ARBA" id="ARBA00023180"/>
    </source>
</evidence>
<evidence type="ECO:0000256" key="3">
    <source>
        <dbReference type="ARBA" id="ARBA00022525"/>
    </source>
</evidence>
<dbReference type="PANTHER" id="PTHR47966:SF8">
    <property type="entry name" value="ASPARTIC PROTEASE 1-RELATED"/>
    <property type="match status" value="1"/>
</dbReference>
<dbReference type="InterPro" id="IPR021109">
    <property type="entry name" value="Peptidase_aspartic_dom_sf"/>
</dbReference>
<evidence type="ECO:0000256" key="4">
    <source>
        <dbReference type="ARBA" id="ARBA00022670"/>
    </source>
</evidence>
<dbReference type="PROSITE" id="PS51767">
    <property type="entry name" value="PEPTIDASE_A1"/>
    <property type="match status" value="1"/>
</dbReference>
<evidence type="ECO:0000256" key="6">
    <source>
        <dbReference type="ARBA" id="ARBA00022750"/>
    </source>
</evidence>
<keyword evidence="4" id="KW-0645">Protease</keyword>
<dbReference type="CDD" id="cd05471">
    <property type="entry name" value="pepsin_like"/>
    <property type="match status" value="1"/>
</dbReference>
<evidence type="ECO:0000313" key="14">
    <source>
        <dbReference type="Proteomes" id="UP000024635"/>
    </source>
</evidence>
<evidence type="ECO:0000313" key="13">
    <source>
        <dbReference type="EMBL" id="EYB92362.1"/>
    </source>
</evidence>
<keyword evidence="5 11" id="KW-0732">Signal</keyword>
<dbReference type="InterPro" id="IPR033121">
    <property type="entry name" value="PEPTIDASE_A1"/>
</dbReference>
<accession>A0A016SPS2</accession>
<evidence type="ECO:0000256" key="5">
    <source>
        <dbReference type="ARBA" id="ARBA00022729"/>
    </source>
</evidence>
<dbReference type="InterPro" id="IPR034164">
    <property type="entry name" value="Pepsin-like_dom"/>
</dbReference>
<protein>
    <recommendedName>
        <fullName evidence="12">Peptidase A1 domain-containing protein</fullName>
    </recommendedName>
</protein>
<dbReference type="STRING" id="53326.A0A016SPS2"/>
<dbReference type="PANTHER" id="PTHR47966">
    <property type="entry name" value="BETA-SITE APP-CLEAVING ENZYME, ISOFORM A-RELATED"/>
    <property type="match status" value="1"/>
</dbReference>
<dbReference type="SUPFAM" id="SSF50630">
    <property type="entry name" value="Acid proteases"/>
    <property type="match status" value="1"/>
</dbReference>
<sequence>MRSLLIFAALMAVLCAKSFKMNVLSTGSLRAKLITSGQYPKHLDRNRRHQMQNFRKGSLPIADYADEFYVGEVQVGTPGQRTQLVMSTGVTGSWLIDSNCNSDACNGVSVNGFTRHKFNTLNSSTFQLEDEGFAILYGYGVCEGYMATDVFSFAGFNIAGQDVGMALYVNNYFGNLAIDGMFSLAWLAFEVNNESTPLRQAFDDLSKPIFTVWLDKKVNINAGGNPGLFTFGEFDQDHCEEDVNYVLLTDDVHWQFSIDGYSISSHEKLTKAEVILCNELNTTFPLMKIQAISDTGTSWIGASQEVVDTVANITGASYDASRDIYTVRCDSSETLPDFNILINGKEYAIPSAVYVVDIGLNNGNCVITFFSMSANGFGPSWVLGATFIRSFCHVYDVGAKQIGFSRAR</sequence>
<evidence type="ECO:0000256" key="8">
    <source>
        <dbReference type="ARBA" id="ARBA00023145"/>
    </source>
</evidence>
<feature type="domain" description="Peptidase A1" evidence="12">
    <location>
        <begin position="69"/>
        <end position="405"/>
    </location>
</feature>
<reference evidence="14" key="1">
    <citation type="journal article" date="2015" name="Nat. Genet.">
        <title>The genome and transcriptome of the zoonotic hookworm Ancylostoma ceylanicum identify infection-specific gene families.</title>
        <authorList>
            <person name="Schwarz E.M."/>
            <person name="Hu Y."/>
            <person name="Antoshechkin I."/>
            <person name="Miller M.M."/>
            <person name="Sternberg P.W."/>
            <person name="Aroian R.V."/>
        </authorList>
    </citation>
    <scope>NUCLEOTIDE SEQUENCE</scope>
    <source>
        <strain evidence="14">HY135</strain>
    </source>
</reference>
<evidence type="ECO:0000256" key="2">
    <source>
        <dbReference type="ARBA" id="ARBA00007447"/>
    </source>
</evidence>
<dbReference type="Proteomes" id="UP000024635">
    <property type="component" value="Unassembled WGS sequence"/>
</dbReference>